<dbReference type="InterPro" id="IPR043129">
    <property type="entry name" value="ATPase_NBD"/>
</dbReference>
<dbReference type="InterPro" id="IPR013126">
    <property type="entry name" value="Hsp_70_fam"/>
</dbReference>
<dbReference type="Proteomes" id="UP001054889">
    <property type="component" value="Unassembled WGS sequence"/>
</dbReference>
<dbReference type="Gene3D" id="3.30.30.30">
    <property type="match status" value="1"/>
</dbReference>
<dbReference type="PANTHER" id="PTHR19375">
    <property type="entry name" value="HEAT SHOCK PROTEIN 70KDA"/>
    <property type="match status" value="1"/>
</dbReference>
<comment type="caution">
    <text evidence="6">The sequence shown here is derived from an EMBL/GenBank/DDBJ whole genome shotgun (WGS) entry which is preliminary data.</text>
</comment>
<evidence type="ECO:0000256" key="1">
    <source>
        <dbReference type="ARBA" id="ARBA00007381"/>
    </source>
</evidence>
<comment type="similarity">
    <text evidence="1">Belongs to the heat shock protein 70 family.</text>
</comment>
<organism evidence="6 7">
    <name type="scientific">Eleusine coracana subsp. coracana</name>
    <dbReference type="NCBI Taxonomy" id="191504"/>
    <lineage>
        <taxon>Eukaryota</taxon>
        <taxon>Viridiplantae</taxon>
        <taxon>Streptophyta</taxon>
        <taxon>Embryophyta</taxon>
        <taxon>Tracheophyta</taxon>
        <taxon>Spermatophyta</taxon>
        <taxon>Magnoliopsida</taxon>
        <taxon>Liliopsida</taxon>
        <taxon>Poales</taxon>
        <taxon>Poaceae</taxon>
        <taxon>PACMAD clade</taxon>
        <taxon>Chloridoideae</taxon>
        <taxon>Cynodonteae</taxon>
        <taxon>Eleusininae</taxon>
        <taxon>Eleusine</taxon>
    </lineage>
</organism>
<dbReference type="FunFam" id="3.30.420.40:FF:000028">
    <property type="entry name" value="heat shock 70 kDa protein-like"/>
    <property type="match status" value="1"/>
</dbReference>
<name>A0AAV5FTN4_ELECO</name>
<feature type="coiled-coil region" evidence="4">
    <location>
        <begin position="274"/>
        <end position="301"/>
    </location>
</feature>
<feature type="signal peptide" evidence="5">
    <location>
        <begin position="1"/>
        <end position="19"/>
    </location>
</feature>
<dbReference type="AlphaFoldDB" id="A0AAV5FTN4"/>
<evidence type="ECO:0000256" key="5">
    <source>
        <dbReference type="SAM" id="SignalP"/>
    </source>
</evidence>
<dbReference type="Pfam" id="PF00012">
    <property type="entry name" value="HSP70"/>
    <property type="match status" value="2"/>
</dbReference>
<keyword evidence="4" id="KW-0175">Coiled coil</keyword>
<dbReference type="FunFam" id="3.90.640.10:FF:000003">
    <property type="entry name" value="Molecular chaperone DnaK"/>
    <property type="match status" value="1"/>
</dbReference>
<evidence type="ECO:0000256" key="4">
    <source>
        <dbReference type="SAM" id="Coils"/>
    </source>
</evidence>
<keyword evidence="5" id="KW-0732">Signal</keyword>
<gene>
    <name evidence="6" type="primary">gb27392</name>
    <name evidence="6" type="ORF">PR202_gb27392</name>
</gene>
<reference evidence="6" key="2">
    <citation type="submission" date="2021-12" db="EMBL/GenBank/DDBJ databases">
        <title>Resequencing data analysis of finger millet.</title>
        <authorList>
            <person name="Hatakeyama M."/>
            <person name="Aluri S."/>
            <person name="Balachadran M.T."/>
            <person name="Sivarajan S.R."/>
            <person name="Poveda L."/>
            <person name="Shimizu-Inatsugi R."/>
            <person name="Schlapbach R."/>
            <person name="Sreeman S.M."/>
            <person name="Shimizu K.K."/>
        </authorList>
    </citation>
    <scope>NUCLEOTIDE SEQUENCE</scope>
</reference>
<sequence>MKLLRLTSKLLIALSLALAICHVQQCERLDRQTAAAFRIPQPPPAFGVRRVTAEQCLHNLDFLRGEAPFFLGTAAAIHIGSTNSCIAGYYADGEGAYRFCIPFSEGSGEAARNNHAAIRPKRMEQCNFTRQLRSGSFQAHQAQAFSTQYVAGTLISELKHMAEAHLGREIEYAVLTVPRHVTYAGRQSLRYAGMVLGGFRSVKVVDEQIAAAAAHGHHLQPGDGKVVLVFHVGGRTTHATIFKFINGMPWLVHHLVELVKQQHGTDIRHDKAALLKLKAERERAKKTLSDQEQTIVQVELLTPSSRS</sequence>
<dbReference type="Gene3D" id="3.30.420.40">
    <property type="match status" value="2"/>
</dbReference>
<keyword evidence="7" id="KW-1185">Reference proteome</keyword>
<accession>A0AAV5FTN4</accession>
<feature type="chain" id="PRO_5043338341" evidence="5">
    <location>
        <begin position="20"/>
        <end position="307"/>
    </location>
</feature>
<keyword evidence="3" id="KW-0067">ATP-binding</keyword>
<evidence type="ECO:0000313" key="6">
    <source>
        <dbReference type="EMBL" id="GJN38357.1"/>
    </source>
</evidence>
<evidence type="ECO:0000256" key="3">
    <source>
        <dbReference type="ARBA" id="ARBA00022840"/>
    </source>
</evidence>
<protein>
    <submittedName>
        <fullName evidence="6">Uncharacterized protein</fullName>
    </submittedName>
</protein>
<dbReference type="Gene3D" id="3.90.640.10">
    <property type="entry name" value="Actin, Chain A, domain 4"/>
    <property type="match status" value="1"/>
</dbReference>
<dbReference type="GO" id="GO:0005524">
    <property type="term" value="F:ATP binding"/>
    <property type="evidence" value="ECO:0007669"/>
    <property type="project" value="UniProtKB-KW"/>
</dbReference>
<proteinExistence type="inferred from homology"/>
<evidence type="ECO:0000313" key="7">
    <source>
        <dbReference type="Proteomes" id="UP001054889"/>
    </source>
</evidence>
<dbReference type="GO" id="GO:0140662">
    <property type="term" value="F:ATP-dependent protein folding chaperone"/>
    <property type="evidence" value="ECO:0007669"/>
    <property type="project" value="InterPro"/>
</dbReference>
<dbReference type="SUPFAM" id="SSF53067">
    <property type="entry name" value="Actin-like ATPase domain"/>
    <property type="match status" value="2"/>
</dbReference>
<reference evidence="6" key="1">
    <citation type="journal article" date="2018" name="DNA Res.">
        <title>Multiple hybrid de novo genome assembly of finger millet, an orphan allotetraploid crop.</title>
        <authorList>
            <person name="Hatakeyama M."/>
            <person name="Aluri S."/>
            <person name="Balachadran M.T."/>
            <person name="Sivarajan S.R."/>
            <person name="Patrignani A."/>
            <person name="Gruter S."/>
            <person name="Poveda L."/>
            <person name="Shimizu-Inatsugi R."/>
            <person name="Baeten J."/>
            <person name="Francoijs K.J."/>
            <person name="Nataraja K.N."/>
            <person name="Reddy Y.A.N."/>
            <person name="Phadnis S."/>
            <person name="Ravikumar R.L."/>
            <person name="Schlapbach R."/>
            <person name="Sreeman S.M."/>
            <person name="Shimizu K.K."/>
        </authorList>
    </citation>
    <scope>NUCLEOTIDE SEQUENCE</scope>
</reference>
<keyword evidence="2" id="KW-0547">Nucleotide-binding</keyword>
<evidence type="ECO:0000256" key="2">
    <source>
        <dbReference type="ARBA" id="ARBA00022741"/>
    </source>
</evidence>
<dbReference type="EMBL" id="BQKI01000096">
    <property type="protein sequence ID" value="GJN38357.1"/>
    <property type="molecule type" value="Genomic_DNA"/>
</dbReference>